<reference evidence="2" key="1">
    <citation type="submission" date="2015-02" db="EMBL/GenBank/DDBJ databases">
        <title>A transcriptome of Wollemia nobilis - a relic of Gondwana.</title>
        <authorList>
            <person name="Chia J.Y."/>
            <person name="Leong Y.S."/>
            <person name="Abdul Karim S."/>
            <person name="Wan Azmi N."/>
            <person name="Hercus R."/>
            <person name="Croft L."/>
        </authorList>
    </citation>
    <scope>NUCLEOTIDE SEQUENCE</scope>
    <source>
        <strain evidence="2">MaeBrown</strain>
        <tissue evidence="2">Leaf</tissue>
    </source>
</reference>
<dbReference type="InterPro" id="IPR018253">
    <property type="entry name" value="DnaJ_domain_CS"/>
</dbReference>
<dbReference type="AlphaFoldDB" id="A0A0C9RKJ7"/>
<dbReference type="PROSITE" id="PS00636">
    <property type="entry name" value="DNAJ_1"/>
    <property type="match status" value="1"/>
</dbReference>
<dbReference type="InterPro" id="IPR053232">
    <property type="entry name" value="DnaJ_C/III_chloroplastic"/>
</dbReference>
<name>A0A0C9RKJ7_9CONI</name>
<dbReference type="EMBL" id="GCHU01013566">
    <property type="protein sequence ID" value="JAG87066.1"/>
    <property type="molecule type" value="Transcribed_RNA"/>
</dbReference>
<accession>A0A0C9RKJ7</accession>
<protein>
    <submittedName>
        <fullName evidence="2">TSA: Wollemia nobilis Ref_Wollemi_Transcript_13644_872 transcribed RNA sequence</fullName>
    </submittedName>
</protein>
<dbReference type="InterPro" id="IPR001623">
    <property type="entry name" value="DnaJ_domain"/>
</dbReference>
<dbReference type="PRINTS" id="PR00625">
    <property type="entry name" value="JDOMAIN"/>
</dbReference>
<organism evidence="2">
    <name type="scientific">Wollemia nobilis</name>
    <dbReference type="NCBI Taxonomy" id="56998"/>
    <lineage>
        <taxon>Eukaryota</taxon>
        <taxon>Viridiplantae</taxon>
        <taxon>Streptophyta</taxon>
        <taxon>Embryophyta</taxon>
        <taxon>Tracheophyta</taxon>
        <taxon>Spermatophyta</taxon>
        <taxon>Pinopsida</taxon>
        <taxon>Pinidae</taxon>
        <taxon>Conifers II</taxon>
        <taxon>Araucariales</taxon>
        <taxon>Araucariaceae</taxon>
        <taxon>Wollemia</taxon>
    </lineage>
</organism>
<dbReference type="Gene3D" id="1.10.287.110">
    <property type="entry name" value="DnaJ domain"/>
    <property type="match status" value="1"/>
</dbReference>
<evidence type="ECO:0000313" key="2">
    <source>
        <dbReference type="EMBL" id="JAG87066.1"/>
    </source>
</evidence>
<dbReference type="Pfam" id="PF00226">
    <property type="entry name" value="DnaJ"/>
    <property type="match status" value="1"/>
</dbReference>
<dbReference type="PANTHER" id="PTHR45090:SF4">
    <property type="entry name" value="J DOMAIN-CONTAINING PROTEIN"/>
    <property type="match status" value="1"/>
</dbReference>
<proteinExistence type="predicted"/>
<dbReference type="GO" id="GO:0009507">
    <property type="term" value="C:chloroplast"/>
    <property type="evidence" value="ECO:0007669"/>
    <property type="project" value="TreeGrafter"/>
</dbReference>
<dbReference type="CDD" id="cd06257">
    <property type="entry name" value="DnaJ"/>
    <property type="match status" value="1"/>
</dbReference>
<dbReference type="PANTHER" id="PTHR45090">
    <property type="entry name" value="CHAPERONE PROTEIN DNAJ 20 CHLOROPLASTIC"/>
    <property type="match status" value="1"/>
</dbReference>
<dbReference type="SMART" id="SM00271">
    <property type="entry name" value="DnaJ"/>
    <property type="match status" value="1"/>
</dbReference>
<sequence>MEYSASIGSFRGHLPAHRLSLSVKMAVRSKQSAVRTVAVRALQFGTPLSCSDSLYDVLRLPRNAKERDIKSAYRQMALRFHPDVCPPEEMEEATRLFVQVREAYETLSDPALREDYDWRLQNGLELSDCDGRIRMNRNSLWEAQLVELMKKRSLDCYRPSWGSKMRRRNQQTTADSFAV</sequence>
<evidence type="ECO:0000259" key="1">
    <source>
        <dbReference type="PROSITE" id="PS50076"/>
    </source>
</evidence>
<dbReference type="InterPro" id="IPR036869">
    <property type="entry name" value="J_dom_sf"/>
</dbReference>
<dbReference type="SUPFAM" id="SSF46565">
    <property type="entry name" value="Chaperone J-domain"/>
    <property type="match status" value="1"/>
</dbReference>
<feature type="domain" description="J" evidence="1">
    <location>
        <begin position="53"/>
        <end position="120"/>
    </location>
</feature>
<dbReference type="PROSITE" id="PS50076">
    <property type="entry name" value="DNAJ_2"/>
    <property type="match status" value="1"/>
</dbReference>